<dbReference type="EnsemblPlants" id="EMT12932">
    <property type="protein sequence ID" value="EMT12932"/>
    <property type="gene ID" value="F775_03730"/>
</dbReference>
<evidence type="ECO:0000313" key="2">
    <source>
        <dbReference type="EnsemblPlants" id="EMT12932"/>
    </source>
</evidence>
<sequence>MTLESKPRNEGLVAFWATFFLLHLGGQDTITAFSLEDNQLWRRHLLTLVVQASGAGYAIYRYTIPGTWNLVSATIVMFIVGFLKYGERVWALQRGSENVRLETRAKMDRQEVILLDAHYIFDFCKGAFSNLSRETRFSMALAYYLSYRSLPYKCDIYMYDVVEAELSLLYDLLSKVGSQRRWLHSIGQHNVFDYYCRNQTRCTNMIAESSVLKAWWRKMNFSGNTPITVKFKELVLARILRTMTVSSKIWDSQGKAVLTEYRIFDDLSGYLNSGTEETESADFASIVLNFHVATEIYLYFCNDHQHQSRRLNTEDDDKPLVEAIKVLSNYMGFLMLHPSLLPGGVPSNITNGQLAWPWNHKKCFTTKEIATSLLHREGDEEDMFIFRFSAEFAGKLLKNEKDVPMLQVIFGVWVEFLCYAAHHTTEVSHIAQLGRGGDFLTVIRLVVDHIELFQNYDERRSTNEASHP</sequence>
<dbReference type="AlphaFoldDB" id="N1QUQ5"/>
<proteinExistence type="predicted"/>
<dbReference type="InterPro" id="IPR025315">
    <property type="entry name" value="DUF4220"/>
</dbReference>
<protein>
    <recommendedName>
        <fullName evidence="1">DUF4220 domain-containing protein</fullName>
    </recommendedName>
</protein>
<organism evidence="2">
    <name type="scientific">Aegilops tauschii</name>
    <name type="common">Tausch's goatgrass</name>
    <name type="synonym">Aegilops squarrosa</name>
    <dbReference type="NCBI Taxonomy" id="37682"/>
    <lineage>
        <taxon>Eukaryota</taxon>
        <taxon>Viridiplantae</taxon>
        <taxon>Streptophyta</taxon>
        <taxon>Embryophyta</taxon>
        <taxon>Tracheophyta</taxon>
        <taxon>Spermatophyta</taxon>
        <taxon>Magnoliopsida</taxon>
        <taxon>Liliopsida</taxon>
        <taxon>Poales</taxon>
        <taxon>Poaceae</taxon>
        <taxon>BOP clade</taxon>
        <taxon>Pooideae</taxon>
        <taxon>Triticodae</taxon>
        <taxon>Triticeae</taxon>
        <taxon>Triticinae</taxon>
        <taxon>Aegilops</taxon>
    </lineage>
</organism>
<dbReference type="PANTHER" id="PTHR31325">
    <property type="entry name" value="OS01G0798800 PROTEIN-RELATED"/>
    <property type="match status" value="1"/>
</dbReference>
<evidence type="ECO:0000259" key="1">
    <source>
        <dbReference type="Pfam" id="PF13968"/>
    </source>
</evidence>
<feature type="domain" description="DUF4220" evidence="1">
    <location>
        <begin position="6"/>
        <end position="96"/>
    </location>
</feature>
<dbReference type="Pfam" id="PF13968">
    <property type="entry name" value="DUF4220"/>
    <property type="match status" value="1"/>
</dbReference>
<dbReference type="Pfam" id="PF04578">
    <property type="entry name" value="DUF594"/>
    <property type="match status" value="1"/>
</dbReference>
<name>N1QUQ5_AEGTA</name>
<accession>N1QUQ5</accession>
<dbReference type="InterPro" id="IPR007658">
    <property type="entry name" value="DUF594"/>
</dbReference>
<reference evidence="2" key="1">
    <citation type="submission" date="2015-06" db="UniProtKB">
        <authorList>
            <consortium name="EnsemblPlants"/>
        </authorList>
    </citation>
    <scope>IDENTIFICATION</scope>
</reference>